<evidence type="ECO:0000256" key="1">
    <source>
        <dbReference type="ARBA" id="ARBA00022679"/>
    </source>
</evidence>
<dbReference type="EMBL" id="KV427605">
    <property type="protein sequence ID" value="KZT12802.1"/>
    <property type="molecule type" value="Genomic_DNA"/>
</dbReference>
<feature type="compositionally biased region" description="Polar residues" evidence="7">
    <location>
        <begin position="155"/>
        <end position="167"/>
    </location>
</feature>
<dbReference type="GO" id="GO:0006629">
    <property type="term" value="P:lipid metabolic process"/>
    <property type="evidence" value="ECO:0007669"/>
    <property type="project" value="UniProtKB-KW"/>
</dbReference>
<evidence type="ECO:0000256" key="2">
    <source>
        <dbReference type="ARBA" id="ARBA00022692"/>
    </source>
</evidence>
<evidence type="ECO:0000313" key="10">
    <source>
        <dbReference type="Proteomes" id="UP000076871"/>
    </source>
</evidence>
<protein>
    <recommendedName>
        <fullName evidence="11">Phospholipid/glycerol acyltransferase domain-containing protein</fullName>
    </recommendedName>
</protein>
<keyword evidence="2 8" id="KW-0812">Transmembrane</keyword>
<feature type="transmembrane region" description="Helical" evidence="8">
    <location>
        <begin position="75"/>
        <end position="99"/>
    </location>
</feature>
<organism evidence="9 10">
    <name type="scientific">Laetiporus sulphureus 93-53</name>
    <dbReference type="NCBI Taxonomy" id="1314785"/>
    <lineage>
        <taxon>Eukaryota</taxon>
        <taxon>Fungi</taxon>
        <taxon>Dikarya</taxon>
        <taxon>Basidiomycota</taxon>
        <taxon>Agaricomycotina</taxon>
        <taxon>Agaricomycetes</taxon>
        <taxon>Polyporales</taxon>
        <taxon>Laetiporus</taxon>
    </lineage>
</organism>
<evidence type="ECO:0000313" key="9">
    <source>
        <dbReference type="EMBL" id="KZT12802.1"/>
    </source>
</evidence>
<keyword evidence="6" id="KW-0012">Acyltransferase</keyword>
<dbReference type="OrthoDB" id="272512at2759"/>
<evidence type="ECO:0008006" key="11">
    <source>
        <dbReference type="Google" id="ProtNLM"/>
    </source>
</evidence>
<reference evidence="9 10" key="1">
    <citation type="journal article" date="2016" name="Mol. Biol. Evol.">
        <title>Comparative Genomics of Early-Diverging Mushroom-Forming Fungi Provides Insights into the Origins of Lignocellulose Decay Capabilities.</title>
        <authorList>
            <person name="Nagy L.G."/>
            <person name="Riley R."/>
            <person name="Tritt A."/>
            <person name="Adam C."/>
            <person name="Daum C."/>
            <person name="Floudas D."/>
            <person name="Sun H."/>
            <person name="Yadav J.S."/>
            <person name="Pangilinan J."/>
            <person name="Larsson K.H."/>
            <person name="Matsuura K."/>
            <person name="Barry K."/>
            <person name="Labutti K."/>
            <person name="Kuo R."/>
            <person name="Ohm R.A."/>
            <person name="Bhattacharya S.S."/>
            <person name="Shirouzu T."/>
            <person name="Yoshinaga Y."/>
            <person name="Martin F.M."/>
            <person name="Grigoriev I.V."/>
            <person name="Hibbett D.S."/>
        </authorList>
    </citation>
    <scope>NUCLEOTIDE SEQUENCE [LARGE SCALE GENOMIC DNA]</scope>
    <source>
        <strain evidence="9 10">93-53</strain>
    </source>
</reference>
<dbReference type="InParanoid" id="A0A165IAF0"/>
<evidence type="ECO:0000256" key="8">
    <source>
        <dbReference type="SAM" id="Phobius"/>
    </source>
</evidence>
<dbReference type="AlphaFoldDB" id="A0A165IAF0"/>
<keyword evidence="3 8" id="KW-1133">Transmembrane helix</keyword>
<dbReference type="PANTHER" id="PTHR23063:SF60">
    <property type="entry name" value="LYSOPHOSPHATIDIC ACID:OLEOYL-COA ACYLTRANSFERASE 1"/>
    <property type="match status" value="1"/>
</dbReference>
<name>A0A165IAF0_9APHY</name>
<keyword evidence="5 8" id="KW-0472">Membrane</keyword>
<evidence type="ECO:0000256" key="7">
    <source>
        <dbReference type="SAM" id="MobiDB-lite"/>
    </source>
</evidence>
<feature type="region of interest" description="Disordered" evidence="7">
    <location>
        <begin position="155"/>
        <end position="182"/>
    </location>
</feature>
<evidence type="ECO:0000256" key="4">
    <source>
        <dbReference type="ARBA" id="ARBA00023098"/>
    </source>
</evidence>
<gene>
    <name evidence="9" type="ORF">LAESUDRAFT_733399</name>
</gene>
<keyword evidence="1" id="KW-0808">Transferase</keyword>
<evidence type="ECO:0000256" key="3">
    <source>
        <dbReference type="ARBA" id="ARBA00022989"/>
    </source>
</evidence>
<dbReference type="FunCoup" id="A0A165IAF0">
    <property type="interactions" value="58"/>
</dbReference>
<evidence type="ECO:0000256" key="5">
    <source>
        <dbReference type="ARBA" id="ARBA00023136"/>
    </source>
</evidence>
<keyword evidence="4" id="KW-0443">Lipid metabolism</keyword>
<dbReference type="GeneID" id="63827452"/>
<sequence length="381" mass="41493">MEKFSAFRDPGTGIQPFLRPVPPTDSELLANIALPFGYVAGAIRTAVVIALGILYVILVAGVCTLLKPVPSFHRIVSHAFTAAIARLVLLALGLLWIPVKIVTRKRGRGAKVTEKWSPAAGDIIISNWVSTIELLWLAFRVNPIFLLPICSSTEFSKSTSQPASPISRTPGRRTGTGSAAISSPSARAPIQRVPFVGFRRASLLSILRATGNVPSTASATPEFQTLEQIRSQADRPIVVFPECTTSNGRGLLRFAELFPDAQLPVTAFKVFVMCVRYDPPTIFCPTLSHPIPSAKMNPLPQLFSLSTSLVPHTMSIRLLTPSESPSSRSFLASDFLTGNKVEDELTEVCASLIAQIGKMKRIGLGWEDKAAFLEFYNHKRR</sequence>
<feature type="transmembrane region" description="Helical" evidence="8">
    <location>
        <begin position="46"/>
        <end position="69"/>
    </location>
</feature>
<dbReference type="RefSeq" id="XP_040770312.1">
    <property type="nucleotide sequence ID" value="XM_040910423.1"/>
</dbReference>
<evidence type="ECO:0000256" key="6">
    <source>
        <dbReference type="ARBA" id="ARBA00023315"/>
    </source>
</evidence>
<dbReference type="Proteomes" id="UP000076871">
    <property type="component" value="Unassembled WGS sequence"/>
</dbReference>
<dbReference type="STRING" id="1314785.A0A165IAF0"/>
<keyword evidence="10" id="KW-1185">Reference proteome</keyword>
<dbReference type="GO" id="GO:0016746">
    <property type="term" value="F:acyltransferase activity"/>
    <property type="evidence" value="ECO:0007669"/>
    <property type="project" value="UniProtKB-KW"/>
</dbReference>
<dbReference type="PANTHER" id="PTHR23063">
    <property type="entry name" value="PHOSPHOLIPID ACYLTRANSFERASE"/>
    <property type="match status" value="1"/>
</dbReference>
<accession>A0A165IAF0</accession>
<proteinExistence type="predicted"/>